<dbReference type="InterPro" id="IPR001375">
    <property type="entry name" value="Peptidase_S9_cat"/>
</dbReference>
<evidence type="ECO:0000256" key="3">
    <source>
        <dbReference type="ARBA" id="ARBA00022801"/>
    </source>
</evidence>
<feature type="domain" description="Peptidase S9A N-terminal" evidence="6">
    <location>
        <begin position="7"/>
        <end position="444"/>
    </location>
</feature>
<evidence type="ECO:0000313" key="7">
    <source>
        <dbReference type="EMBL" id="QNV37293.1"/>
    </source>
</evidence>
<dbReference type="AlphaFoldDB" id="A0A7H2BC97"/>
<dbReference type="PANTHER" id="PTHR11757">
    <property type="entry name" value="PROTEASE FAMILY S9A OLIGOPEPTIDASE"/>
    <property type="match status" value="1"/>
</dbReference>
<gene>
    <name evidence="7" type="ORF">IDM49_08595</name>
</gene>
<dbReference type="PANTHER" id="PTHR11757:SF19">
    <property type="entry name" value="PROLYL ENDOPEPTIDASE-LIKE"/>
    <property type="match status" value="1"/>
</dbReference>
<accession>A0A7H2BC97</accession>
<dbReference type="Pfam" id="PF02897">
    <property type="entry name" value="Peptidase_S9_N"/>
    <property type="match status" value="1"/>
</dbReference>
<dbReference type="SUPFAM" id="SSF50993">
    <property type="entry name" value="Peptidase/esterase 'gauge' domain"/>
    <property type="match status" value="1"/>
</dbReference>
<keyword evidence="8" id="KW-1185">Reference proteome</keyword>
<dbReference type="PRINTS" id="PR00862">
    <property type="entry name" value="PROLIGOPTASE"/>
</dbReference>
<sequence>MSAPQPPQTKRLSSVRSYHGDSFTDSYEWLRDKENPEVIDYLTAENTFTERITAGQQPLRDTIFEEIKERTLETDLSVPQRKGNFWYYSRSVEGKQYPVMCRVPAQTDGTDSENFTPPTVEPGTPVDHETVLLDCNEFAKDLPFFSLGSFSPAEDGSLLAFSVDASGDERFTQHFYNCETQQLLDETIDNVFAGSFLAPDATSLIYTVADDSWRPYQIRRHVLGTSADNDAVLFNEPDVTMWLGAEISADKSALLIDSGNSEFSEIYVVPFAELDTFHEAATPVIARAQKVQYSVEPVTLDSQKYLLICHNFEAVNSELVLAPYPESEDFDSYRALWKPVMKHREDVRIEGATLSATHLVVSARANTTSRLFFSPLSQLRELAINDHQLVFSEPAGFDDELYTCSLTSASADSPVVRFSYEAWVTPTRVYDFFPATDQLLLRKETPVLGDFSTDNYTAYRLWASAEDGTRIPLSIMHRADLDMTAPHPVLQYGYGSYEASMDPVFGIARLSLLDRGVIFVVAHIRGGGELGRNWYLKGKKLHKKNTFTDFVATTDFLASQEWVDEKRIAIMGGSAGGLLIGATLNLAPEKYCAAVAQVPFVDALTTILDPELPLSALEWEEWGNPIESSEVYEYMKSYTPYENIRPVVYPPIAAVTSLNDTRVFYVEPAKWVAQLRHTIDKNSATPLLKIEMDGGHGGGSGRYTRWRDIAWDYAFILTHMGIPTAG</sequence>
<dbReference type="RefSeq" id="WP_190724203.1">
    <property type="nucleotide sequence ID" value="NZ_CP061539.1"/>
</dbReference>
<evidence type="ECO:0000259" key="5">
    <source>
        <dbReference type="Pfam" id="PF00326"/>
    </source>
</evidence>
<dbReference type="InterPro" id="IPR029058">
    <property type="entry name" value="AB_hydrolase_fold"/>
</dbReference>
<dbReference type="Gene3D" id="3.40.50.1820">
    <property type="entry name" value="alpha/beta hydrolase"/>
    <property type="match status" value="1"/>
</dbReference>
<keyword evidence="2" id="KW-0645">Protease</keyword>
<dbReference type="Pfam" id="PF00326">
    <property type="entry name" value="Peptidase_S9"/>
    <property type="match status" value="1"/>
</dbReference>
<evidence type="ECO:0000259" key="6">
    <source>
        <dbReference type="Pfam" id="PF02897"/>
    </source>
</evidence>
<evidence type="ECO:0000313" key="8">
    <source>
        <dbReference type="Proteomes" id="UP000516404"/>
    </source>
</evidence>
<dbReference type="SUPFAM" id="SSF53474">
    <property type="entry name" value="alpha/beta-Hydrolases"/>
    <property type="match status" value="1"/>
</dbReference>
<evidence type="ECO:0000256" key="4">
    <source>
        <dbReference type="ARBA" id="ARBA00022825"/>
    </source>
</evidence>
<dbReference type="InterPro" id="IPR002470">
    <property type="entry name" value="Peptidase_S9A"/>
</dbReference>
<proteinExistence type="inferred from homology"/>
<dbReference type="InterPro" id="IPR023302">
    <property type="entry name" value="Pept_S9A_N"/>
</dbReference>
<dbReference type="KEGG" id="rter:IDM49_08595"/>
<comment type="similarity">
    <text evidence="1">Belongs to the peptidase S9A family.</text>
</comment>
<organism evidence="7 8">
    <name type="scientific">Rothia terrae</name>
    <dbReference type="NCBI Taxonomy" id="396015"/>
    <lineage>
        <taxon>Bacteria</taxon>
        <taxon>Bacillati</taxon>
        <taxon>Actinomycetota</taxon>
        <taxon>Actinomycetes</taxon>
        <taxon>Micrococcales</taxon>
        <taxon>Micrococcaceae</taxon>
        <taxon>Rothia</taxon>
    </lineage>
</organism>
<name>A0A7H2BC97_9MICC</name>
<evidence type="ECO:0000256" key="2">
    <source>
        <dbReference type="ARBA" id="ARBA00022670"/>
    </source>
</evidence>
<dbReference type="Gene3D" id="2.130.10.120">
    <property type="entry name" value="Prolyl oligopeptidase, N-terminal domain"/>
    <property type="match status" value="1"/>
</dbReference>
<reference evidence="7 8" key="1">
    <citation type="submission" date="2020-09" db="EMBL/GenBank/DDBJ databases">
        <title>Investigation of environmental microbes.</title>
        <authorList>
            <person name="Ou Y."/>
            <person name="Kang Q."/>
        </authorList>
    </citation>
    <scope>NUCLEOTIDE SEQUENCE [LARGE SCALE GENOMIC DNA]</scope>
    <source>
        <strain evidence="7 8">KJZ-14</strain>
    </source>
</reference>
<protein>
    <submittedName>
        <fullName evidence="7">S9 family peptidase</fullName>
    </submittedName>
</protein>
<dbReference type="EMBL" id="CP061539">
    <property type="protein sequence ID" value="QNV37293.1"/>
    <property type="molecule type" value="Genomic_DNA"/>
</dbReference>
<dbReference type="InterPro" id="IPR051543">
    <property type="entry name" value="Serine_Peptidase_S9A"/>
</dbReference>
<dbReference type="GeneID" id="96624298"/>
<feature type="domain" description="Peptidase S9 prolyl oligopeptidase catalytic" evidence="5">
    <location>
        <begin position="508"/>
        <end position="721"/>
    </location>
</feature>
<dbReference type="GO" id="GO:0006508">
    <property type="term" value="P:proteolysis"/>
    <property type="evidence" value="ECO:0007669"/>
    <property type="project" value="UniProtKB-KW"/>
</dbReference>
<dbReference type="GO" id="GO:0004252">
    <property type="term" value="F:serine-type endopeptidase activity"/>
    <property type="evidence" value="ECO:0007669"/>
    <property type="project" value="InterPro"/>
</dbReference>
<dbReference type="Proteomes" id="UP000516404">
    <property type="component" value="Chromosome"/>
</dbReference>
<keyword evidence="3" id="KW-0378">Hydrolase</keyword>
<keyword evidence="4" id="KW-0720">Serine protease</keyword>
<evidence type="ECO:0000256" key="1">
    <source>
        <dbReference type="ARBA" id="ARBA00005228"/>
    </source>
</evidence>